<evidence type="ECO:0000313" key="1">
    <source>
        <dbReference type="EMBL" id="CDF82122.1"/>
    </source>
</evidence>
<dbReference type="PATRIC" id="fig|1301098.3.peg.760"/>
<name>A0A024HCA3_PSEKB</name>
<keyword evidence="2" id="KW-1185">Reference proteome</keyword>
<sequence>MSEHELRQEIAALREQYEIETAASRSAFVVLVRYLAEGQQLHIDELCTDLDAMCIARPEEQWQRSLMALAEVLRGVDGRLPGGPG</sequence>
<dbReference type="EMBL" id="HG322950">
    <property type="protein sequence ID" value="CDF82122.1"/>
    <property type="molecule type" value="Genomic_DNA"/>
</dbReference>
<reference evidence="1 2" key="1">
    <citation type="submission" date="2013-03" db="EMBL/GenBank/DDBJ databases">
        <authorList>
            <person name="Linke B."/>
        </authorList>
    </citation>
    <scope>NUCLEOTIDE SEQUENCE [LARGE SCALE GENOMIC DNA]</scope>
    <source>
        <strain evidence="1 2">B13</strain>
    </source>
</reference>
<dbReference type="HOGENOM" id="CLU_2510140_0_0_6"/>
<dbReference type="RefSeq" id="WP_043249137.1">
    <property type="nucleotide sequence ID" value="NZ_HG322950.1"/>
</dbReference>
<proteinExistence type="predicted"/>
<dbReference type="STRING" id="1301098.PKB_0754"/>
<dbReference type="Proteomes" id="UP000025241">
    <property type="component" value="Chromosome I"/>
</dbReference>
<dbReference type="AlphaFoldDB" id="A0A024HCA3"/>
<dbReference type="KEGG" id="pkc:PKB_0754"/>
<organism evidence="1 2">
    <name type="scientific">Pseudomonas knackmussii (strain DSM 6978 / CCUG 54928 / LMG 23759 / B13)</name>
    <dbReference type="NCBI Taxonomy" id="1301098"/>
    <lineage>
        <taxon>Bacteria</taxon>
        <taxon>Pseudomonadati</taxon>
        <taxon>Pseudomonadota</taxon>
        <taxon>Gammaproteobacteria</taxon>
        <taxon>Pseudomonadales</taxon>
        <taxon>Pseudomonadaceae</taxon>
        <taxon>Pseudomonas</taxon>
    </lineage>
</organism>
<evidence type="ECO:0000313" key="2">
    <source>
        <dbReference type="Proteomes" id="UP000025241"/>
    </source>
</evidence>
<dbReference type="OrthoDB" id="9966768at2"/>
<gene>
    <name evidence="1" type="ORF">PKB_0754</name>
</gene>
<accession>A0A024HCA3</accession>
<reference evidence="1 2" key="2">
    <citation type="submission" date="2014-05" db="EMBL/GenBank/DDBJ databases">
        <title>Genome sequence of the 3-chlorobenzoate degrading bacterium Pseudomonas knackmussii B13 shows multiple evidence for horizontal gene transfer.</title>
        <authorList>
            <person name="Miyazaki R."/>
            <person name="Bertelli C."/>
            <person name="Falquet L."/>
            <person name="Robinson-Rechavi M."/>
            <person name="Gharib W."/>
            <person name="Roy S."/>
            <person name="Van der Meer J.R."/>
        </authorList>
    </citation>
    <scope>NUCLEOTIDE SEQUENCE [LARGE SCALE GENOMIC DNA]</scope>
    <source>
        <strain evidence="1 2">B13</strain>
    </source>
</reference>
<protein>
    <submittedName>
        <fullName evidence="1">Uncharacterized protein</fullName>
    </submittedName>
</protein>